<evidence type="ECO:0000256" key="6">
    <source>
        <dbReference type="SAM" id="Phobius"/>
    </source>
</evidence>
<keyword evidence="4 6" id="KW-1133">Transmembrane helix</keyword>
<evidence type="ECO:0000256" key="4">
    <source>
        <dbReference type="ARBA" id="ARBA00022989"/>
    </source>
</evidence>
<evidence type="ECO:0000256" key="5">
    <source>
        <dbReference type="ARBA" id="ARBA00023136"/>
    </source>
</evidence>
<comment type="similarity">
    <text evidence="2">Belongs to the oxidase-dependent Fe transporter (OFeT) (TC 9.A.10.1) family.</text>
</comment>
<feature type="transmembrane region" description="Helical" evidence="6">
    <location>
        <begin position="6"/>
        <end position="26"/>
    </location>
</feature>
<feature type="transmembrane region" description="Helical" evidence="6">
    <location>
        <begin position="113"/>
        <end position="137"/>
    </location>
</feature>
<name>A0ABT8B325_9NEIS</name>
<dbReference type="PANTHER" id="PTHR31632:SF2">
    <property type="entry name" value="PLASMA MEMBRANE IRON PERMEASE"/>
    <property type="match status" value="1"/>
</dbReference>
<evidence type="ECO:0000313" key="7">
    <source>
        <dbReference type="EMBL" id="MDN3576405.1"/>
    </source>
</evidence>
<accession>A0ABT8B325</accession>
<feature type="transmembrane region" description="Helical" evidence="6">
    <location>
        <begin position="143"/>
        <end position="164"/>
    </location>
</feature>
<evidence type="ECO:0000256" key="2">
    <source>
        <dbReference type="ARBA" id="ARBA00008333"/>
    </source>
</evidence>
<reference evidence="7" key="2">
    <citation type="submission" date="2023-06" db="EMBL/GenBank/DDBJ databases">
        <authorList>
            <person name="Lucena T."/>
            <person name="Sun Q."/>
        </authorList>
    </citation>
    <scope>NUCLEOTIDE SEQUENCE</scope>
    <source>
        <strain evidence="7">CECT 7703</strain>
    </source>
</reference>
<keyword evidence="3 6" id="KW-0812">Transmembrane</keyword>
<feature type="transmembrane region" description="Helical" evidence="6">
    <location>
        <begin position="176"/>
        <end position="196"/>
    </location>
</feature>
<keyword evidence="5 6" id="KW-0472">Membrane</keyword>
<feature type="transmembrane region" description="Helical" evidence="6">
    <location>
        <begin position="38"/>
        <end position="61"/>
    </location>
</feature>
<protein>
    <submittedName>
        <fullName evidence="7">FTR1 family protein</fullName>
    </submittedName>
</protein>
<organism evidence="7 8">
    <name type="scientific">Chitinimonas viridis</name>
    <dbReference type="NCBI Taxonomy" id="664880"/>
    <lineage>
        <taxon>Bacteria</taxon>
        <taxon>Pseudomonadati</taxon>
        <taxon>Pseudomonadota</taxon>
        <taxon>Betaproteobacteria</taxon>
        <taxon>Neisseriales</taxon>
        <taxon>Chitinibacteraceae</taxon>
        <taxon>Chitinimonas</taxon>
    </lineage>
</organism>
<feature type="transmembrane region" description="Helical" evidence="6">
    <location>
        <begin position="240"/>
        <end position="258"/>
    </location>
</feature>
<evidence type="ECO:0000256" key="1">
    <source>
        <dbReference type="ARBA" id="ARBA00004141"/>
    </source>
</evidence>
<gene>
    <name evidence="7" type="ORF">QWZ03_06470</name>
</gene>
<feature type="transmembrane region" description="Helical" evidence="6">
    <location>
        <begin position="73"/>
        <end position="92"/>
    </location>
</feature>
<dbReference type="PANTHER" id="PTHR31632">
    <property type="entry name" value="IRON TRANSPORTER FTH1"/>
    <property type="match status" value="1"/>
</dbReference>
<evidence type="ECO:0000313" key="8">
    <source>
        <dbReference type="Proteomes" id="UP001180081"/>
    </source>
</evidence>
<dbReference type="Pfam" id="PF03239">
    <property type="entry name" value="FTR1"/>
    <property type="match status" value="1"/>
</dbReference>
<sequence length="265" mass="28938">MTQALFILWRESAEALLVIGILHAWLRQGVDSTHKLRWLWAGVAAGTLMALAFAAALLGLFSALPEGAIEQMQLAMMLLASGLIVHMVGWMRQQGGQMKHALQQDVAQRAGPGIALLAALAIAREGTETVVFLYGLGLGQQSAGQLGLTALLAVMLAMLTYWLLQQGGRWLHWRHFFRLSETLLLLLGGALLLAAAEKMTMLGWLPTLVDELWDSSWLLDDASRAGNLLASFTGYRAHPALSPLLALLGYWGLVWAWLGRGRHAR</sequence>
<proteinExistence type="inferred from homology"/>
<dbReference type="RefSeq" id="WP_290331966.1">
    <property type="nucleotide sequence ID" value="NZ_JAUFPU010000004.1"/>
</dbReference>
<comment type="subcellular location">
    <subcellularLocation>
        <location evidence="1">Membrane</location>
        <topology evidence="1">Multi-pass membrane protein</topology>
    </subcellularLocation>
</comment>
<dbReference type="Proteomes" id="UP001180081">
    <property type="component" value="Unassembled WGS sequence"/>
</dbReference>
<keyword evidence="8" id="KW-1185">Reference proteome</keyword>
<evidence type="ECO:0000256" key="3">
    <source>
        <dbReference type="ARBA" id="ARBA00022692"/>
    </source>
</evidence>
<dbReference type="InterPro" id="IPR004923">
    <property type="entry name" value="FTR1/Fip1/EfeU"/>
</dbReference>
<dbReference type="EMBL" id="JAUFPU010000004">
    <property type="protein sequence ID" value="MDN3576405.1"/>
    <property type="molecule type" value="Genomic_DNA"/>
</dbReference>
<reference evidence="7" key="1">
    <citation type="journal article" date="2014" name="Int. J. Syst. Evol. Microbiol.">
        <title>Complete genome of a new Firmicutes species belonging to the dominant human colonic microbiota ('Ruminococcus bicirculans') reveals two chromosomes and a selective capacity to utilize plant glucans.</title>
        <authorList>
            <consortium name="NISC Comparative Sequencing Program"/>
            <person name="Wegmann U."/>
            <person name="Louis P."/>
            <person name="Goesmann A."/>
            <person name="Henrissat B."/>
            <person name="Duncan S.H."/>
            <person name="Flint H.J."/>
        </authorList>
    </citation>
    <scope>NUCLEOTIDE SEQUENCE</scope>
    <source>
        <strain evidence="7">CECT 7703</strain>
    </source>
</reference>
<comment type="caution">
    <text evidence="7">The sequence shown here is derived from an EMBL/GenBank/DDBJ whole genome shotgun (WGS) entry which is preliminary data.</text>
</comment>